<sequence>MDNLKTREEEVSEDQPVTSSRPSAGTGILRRQLLATSLAGLGASLVVGRAVAQARKFPDRPIKIIVPFPAGGGIDAFARLVGEKLRQTRGFATVIENRPGANGTIGGVAVRDAEPDGYTILFSASTHVMAQQVMKHAPYDPIADFSAIARVGEAPMMLVMSPKMAPRNITELVAEARKQPDQWTFATAALGSPGHLATIAFNHLSGLNLKIVTYRGTAPALNDVAGGHVQLLIDPVLALLPMANGNQVKGLAVTSAKRTALAPEYPTAAESGLPGLEQSTWYGVWGPRKLPADLVAELSATINAAVEELDKEGRLATLGIERVSENPAQLEQFSKRYVERSAELLKAAGFEPT</sequence>
<dbReference type="PANTHER" id="PTHR42928">
    <property type="entry name" value="TRICARBOXYLATE-BINDING PROTEIN"/>
    <property type="match status" value="1"/>
</dbReference>
<dbReference type="InterPro" id="IPR042100">
    <property type="entry name" value="Bug_dom1"/>
</dbReference>
<evidence type="ECO:0000313" key="4">
    <source>
        <dbReference type="Proteomes" id="UP000403266"/>
    </source>
</evidence>
<dbReference type="PROSITE" id="PS51318">
    <property type="entry name" value="TAT"/>
    <property type="match status" value="1"/>
</dbReference>
<proteinExistence type="inferred from homology"/>
<gene>
    <name evidence="3" type="ORF">FS320_36445</name>
</gene>
<keyword evidence="4" id="KW-1185">Reference proteome</keyword>
<dbReference type="Gene3D" id="3.40.190.150">
    <property type="entry name" value="Bordetella uptake gene, domain 1"/>
    <property type="match status" value="1"/>
</dbReference>
<organism evidence="3 4">
    <name type="scientific">Microvirga tunisiensis</name>
    <dbReference type="NCBI Taxonomy" id="2108360"/>
    <lineage>
        <taxon>Bacteria</taxon>
        <taxon>Pseudomonadati</taxon>
        <taxon>Pseudomonadota</taxon>
        <taxon>Alphaproteobacteria</taxon>
        <taxon>Hyphomicrobiales</taxon>
        <taxon>Methylobacteriaceae</taxon>
        <taxon>Microvirga</taxon>
    </lineage>
</organism>
<dbReference type="Proteomes" id="UP000403266">
    <property type="component" value="Unassembled WGS sequence"/>
</dbReference>
<comment type="caution">
    <text evidence="3">The sequence shown here is derived from an EMBL/GenBank/DDBJ whole genome shotgun (WGS) entry which is preliminary data.</text>
</comment>
<dbReference type="OrthoDB" id="7374807at2"/>
<dbReference type="Pfam" id="PF03401">
    <property type="entry name" value="TctC"/>
    <property type="match status" value="1"/>
</dbReference>
<dbReference type="InterPro" id="IPR005064">
    <property type="entry name" value="BUG"/>
</dbReference>
<dbReference type="PANTHER" id="PTHR42928:SF5">
    <property type="entry name" value="BLR1237 PROTEIN"/>
    <property type="match status" value="1"/>
</dbReference>
<protein>
    <submittedName>
        <fullName evidence="3">Tripartite tricarboxylate transporter substrate binding protein</fullName>
    </submittedName>
</protein>
<feature type="region of interest" description="Disordered" evidence="2">
    <location>
        <begin position="1"/>
        <end position="24"/>
    </location>
</feature>
<accession>A0A5N7MTR4</accession>
<reference evidence="3 4" key="1">
    <citation type="journal article" date="2019" name="Syst. Appl. Microbiol.">
        <title>Microvirga tunisiensis sp. nov., a root nodule symbiotic bacterium isolated from Lupinus micranthus and L. luteus grown in Northern Tunisia.</title>
        <authorList>
            <person name="Msaddak A."/>
            <person name="Rejili M."/>
            <person name="Duran D."/>
            <person name="Mars M."/>
            <person name="Palacios J.M."/>
            <person name="Ruiz-Argueso T."/>
            <person name="Rey L."/>
            <person name="Imperial J."/>
        </authorList>
    </citation>
    <scope>NUCLEOTIDE SEQUENCE [LARGE SCALE GENOMIC DNA]</scope>
    <source>
        <strain evidence="3 4">Lmie10</strain>
    </source>
</reference>
<name>A0A5N7MTR4_9HYPH</name>
<evidence type="ECO:0000313" key="3">
    <source>
        <dbReference type="EMBL" id="MPR30373.1"/>
    </source>
</evidence>
<dbReference type="InterPro" id="IPR006311">
    <property type="entry name" value="TAT_signal"/>
</dbReference>
<evidence type="ECO:0000256" key="2">
    <source>
        <dbReference type="SAM" id="MobiDB-lite"/>
    </source>
</evidence>
<dbReference type="AlphaFoldDB" id="A0A5N7MTR4"/>
<dbReference type="PIRSF" id="PIRSF017082">
    <property type="entry name" value="YflP"/>
    <property type="match status" value="1"/>
</dbReference>
<evidence type="ECO:0000256" key="1">
    <source>
        <dbReference type="ARBA" id="ARBA00006987"/>
    </source>
</evidence>
<comment type="similarity">
    <text evidence="1">Belongs to the UPF0065 (bug) family.</text>
</comment>
<dbReference type="SUPFAM" id="SSF53850">
    <property type="entry name" value="Periplasmic binding protein-like II"/>
    <property type="match status" value="1"/>
</dbReference>
<dbReference type="EMBL" id="VOSK01000356">
    <property type="protein sequence ID" value="MPR30373.1"/>
    <property type="molecule type" value="Genomic_DNA"/>
</dbReference>
<dbReference type="Gene3D" id="3.40.190.10">
    <property type="entry name" value="Periplasmic binding protein-like II"/>
    <property type="match status" value="1"/>
</dbReference>